<keyword evidence="6" id="KW-0067">ATP-binding</keyword>
<dbReference type="OrthoDB" id="9762169at2"/>
<evidence type="ECO:0000256" key="6">
    <source>
        <dbReference type="ARBA" id="ARBA00022840"/>
    </source>
</evidence>
<comment type="caution">
    <text evidence="8">The sequence shown here is derived from an EMBL/GenBank/DDBJ whole genome shotgun (WGS) entry which is preliminary data.</text>
</comment>
<evidence type="ECO:0000256" key="3">
    <source>
        <dbReference type="ARBA" id="ARBA00022679"/>
    </source>
</evidence>
<dbReference type="SMART" id="SM00220">
    <property type="entry name" value="S_TKc"/>
    <property type="match status" value="1"/>
</dbReference>
<evidence type="ECO:0000256" key="5">
    <source>
        <dbReference type="ARBA" id="ARBA00022777"/>
    </source>
</evidence>
<dbReference type="InterPro" id="IPR000719">
    <property type="entry name" value="Prot_kinase_dom"/>
</dbReference>
<dbReference type="AlphaFoldDB" id="A0A5B0BPG7"/>
<dbReference type="Gene3D" id="1.10.510.10">
    <property type="entry name" value="Transferase(Phosphotransferase) domain 1"/>
    <property type="match status" value="1"/>
</dbReference>
<dbReference type="InterPro" id="IPR011009">
    <property type="entry name" value="Kinase-like_dom_sf"/>
</dbReference>
<evidence type="ECO:0000313" key="8">
    <source>
        <dbReference type="EMBL" id="KAA0942705.1"/>
    </source>
</evidence>
<reference evidence="8 9" key="1">
    <citation type="submission" date="2019-05" db="EMBL/GenBank/DDBJ databases">
        <authorList>
            <person name="Hariharan J."/>
            <person name="Choudoir M.J."/>
            <person name="Diebold P."/>
            <person name="Panke-Buisse K."/>
            <person name="Buckley D.H."/>
        </authorList>
    </citation>
    <scope>NUCLEOTIDE SEQUENCE [LARGE SCALE GENOMIC DNA]</scope>
    <source>
        <strain evidence="8 9">SUN51</strain>
    </source>
</reference>
<evidence type="ECO:0000313" key="9">
    <source>
        <dbReference type="Proteomes" id="UP000324965"/>
    </source>
</evidence>
<dbReference type="Gene3D" id="3.30.200.20">
    <property type="entry name" value="Phosphorylase Kinase, domain 1"/>
    <property type="match status" value="1"/>
</dbReference>
<evidence type="ECO:0000259" key="7">
    <source>
        <dbReference type="PROSITE" id="PS50011"/>
    </source>
</evidence>
<organism evidence="8 9">
    <name type="scientific">Streptomyces apricus</name>
    <dbReference type="NCBI Taxonomy" id="1828112"/>
    <lineage>
        <taxon>Bacteria</taxon>
        <taxon>Bacillati</taxon>
        <taxon>Actinomycetota</taxon>
        <taxon>Actinomycetes</taxon>
        <taxon>Kitasatosporales</taxon>
        <taxon>Streptomycetaceae</taxon>
        <taxon>Streptomyces</taxon>
    </lineage>
</organism>
<feature type="domain" description="Protein kinase" evidence="7">
    <location>
        <begin position="52"/>
        <end position="322"/>
    </location>
</feature>
<evidence type="ECO:0000256" key="4">
    <source>
        <dbReference type="ARBA" id="ARBA00022741"/>
    </source>
</evidence>
<dbReference type="InterPro" id="IPR008271">
    <property type="entry name" value="Ser/Thr_kinase_AS"/>
</dbReference>
<keyword evidence="3" id="KW-0808">Transferase</keyword>
<dbReference type="GO" id="GO:0005524">
    <property type="term" value="F:ATP binding"/>
    <property type="evidence" value="ECO:0007669"/>
    <property type="project" value="UniProtKB-KW"/>
</dbReference>
<dbReference type="PANTHER" id="PTHR43289">
    <property type="entry name" value="MITOGEN-ACTIVATED PROTEIN KINASE KINASE KINASE 20-RELATED"/>
    <property type="match status" value="1"/>
</dbReference>
<evidence type="ECO:0000256" key="1">
    <source>
        <dbReference type="ARBA" id="ARBA00012513"/>
    </source>
</evidence>
<keyword evidence="9" id="KW-1185">Reference proteome</keyword>
<dbReference type="SUPFAM" id="SSF56112">
    <property type="entry name" value="Protein kinase-like (PK-like)"/>
    <property type="match status" value="1"/>
</dbReference>
<keyword evidence="5 8" id="KW-0418">Kinase</keyword>
<dbReference type="CDD" id="cd14014">
    <property type="entry name" value="STKc_PknB_like"/>
    <property type="match status" value="1"/>
</dbReference>
<dbReference type="PROSITE" id="PS50011">
    <property type="entry name" value="PROTEIN_KINASE_DOM"/>
    <property type="match status" value="1"/>
</dbReference>
<dbReference type="EC" id="2.7.11.1" evidence="1"/>
<name>A0A5B0BPG7_9ACTN</name>
<dbReference type="PROSITE" id="PS00108">
    <property type="entry name" value="PROTEIN_KINASE_ST"/>
    <property type="match status" value="1"/>
</dbReference>
<dbReference type="PANTHER" id="PTHR43289:SF6">
    <property type="entry name" value="SERINE_THREONINE-PROTEIN KINASE NEKL-3"/>
    <property type="match status" value="1"/>
</dbReference>
<evidence type="ECO:0000256" key="2">
    <source>
        <dbReference type="ARBA" id="ARBA00022527"/>
    </source>
</evidence>
<dbReference type="Pfam" id="PF00069">
    <property type="entry name" value="Pkinase"/>
    <property type="match status" value="1"/>
</dbReference>
<dbReference type="GO" id="GO:0004674">
    <property type="term" value="F:protein serine/threonine kinase activity"/>
    <property type="evidence" value="ECO:0007669"/>
    <property type="project" value="UniProtKB-KW"/>
</dbReference>
<sequence>MRSAGCRTCSAAASSSLPNGLNMPRDCPSCAPGTRWVSNIMTESGRVLDQRYKLLSPLGRGAQGTVWLGRDLRLDRSVAVKLATLHRHPGQSEPSEDLNRRVERFRKEAQAMARIRNRPHVAVIYDHGEDGDVLYSVMEYIDGRPLSDDTGQGRQLTLEQTVRWTRHICDGLADAHEAGVVHRDVKPGNIVIDTTGSAKVVDFGLARFIDASSSHGPGWGTVHYASPERLRDQSGNALSDLYSLGCVVYEMLTGWSPFGHIPDPYAVMWHHVNETPAPPGALRPGIPGTLDALVLRLLQKAPEDRPPDARAVARAVQQIEYVSDNAAGPHVDTRHVPEIQSLERFIERHSDGPRAMDSDVLDARARHARLTGESGDPRGAAALCQRLGKDCAHLLGPDHQRVFRAYREASRWKEESS</sequence>
<protein>
    <recommendedName>
        <fullName evidence="1">non-specific serine/threonine protein kinase</fullName>
        <ecNumber evidence="1">2.7.11.1</ecNumber>
    </recommendedName>
</protein>
<dbReference type="EMBL" id="VDFC01000005">
    <property type="protein sequence ID" value="KAA0942705.1"/>
    <property type="molecule type" value="Genomic_DNA"/>
</dbReference>
<keyword evidence="4" id="KW-0547">Nucleotide-binding</keyword>
<gene>
    <name evidence="8" type="ORF">FGF04_02320</name>
</gene>
<dbReference type="Proteomes" id="UP000324965">
    <property type="component" value="Unassembled WGS sequence"/>
</dbReference>
<proteinExistence type="predicted"/>
<accession>A0A5B0BPG7</accession>
<keyword evidence="2 8" id="KW-0723">Serine/threonine-protein kinase</keyword>